<protein>
    <submittedName>
        <fullName evidence="1">Uncharacterized protein</fullName>
    </submittedName>
</protein>
<accession>A0A0A8Z040</accession>
<reference evidence="1" key="1">
    <citation type="submission" date="2014-09" db="EMBL/GenBank/DDBJ databases">
        <authorList>
            <person name="Magalhaes I.L.F."/>
            <person name="Oliveira U."/>
            <person name="Santos F.R."/>
            <person name="Vidigal T.H.D.A."/>
            <person name="Brescovit A.D."/>
            <person name="Santos A.J."/>
        </authorList>
    </citation>
    <scope>NUCLEOTIDE SEQUENCE</scope>
    <source>
        <tissue evidence="1">Shoot tissue taken approximately 20 cm above the soil surface</tissue>
    </source>
</reference>
<sequence length="24" mass="2989">MQQFHFLWYGILNFLKLLTDECVE</sequence>
<proteinExistence type="predicted"/>
<reference evidence="1" key="2">
    <citation type="journal article" date="2015" name="Data Brief">
        <title>Shoot transcriptome of the giant reed, Arundo donax.</title>
        <authorList>
            <person name="Barrero R.A."/>
            <person name="Guerrero F.D."/>
            <person name="Moolhuijzen P."/>
            <person name="Goolsby J.A."/>
            <person name="Tidwell J."/>
            <person name="Bellgard S.E."/>
            <person name="Bellgard M.I."/>
        </authorList>
    </citation>
    <scope>NUCLEOTIDE SEQUENCE</scope>
    <source>
        <tissue evidence="1">Shoot tissue taken approximately 20 cm above the soil surface</tissue>
    </source>
</reference>
<organism evidence="1">
    <name type="scientific">Arundo donax</name>
    <name type="common">Giant reed</name>
    <name type="synonym">Donax arundinaceus</name>
    <dbReference type="NCBI Taxonomy" id="35708"/>
    <lineage>
        <taxon>Eukaryota</taxon>
        <taxon>Viridiplantae</taxon>
        <taxon>Streptophyta</taxon>
        <taxon>Embryophyta</taxon>
        <taxon>Tracheophyta</taxon>
        <taxon>Spermatophyta</taxon>
        <taxon>Magnoliopsida</taxon>
        <taxon>Liliopsida</taxon>
        <taxon>Poales</taxon>
        <taxon>Poaceae</taxon>
        <taxon>PACMAD clade</taxon>
        <taxon>Arundinoideae</taxon>
        <taxon>Arundineae</taxon>
        <taxon>Arundo</taxon>
    </lineage>
</organism>
<dbReference type="EMBL" id="GBRH01266847">
    <property type="protein sequence ID" value="JAD31048.1"/>
    <property type="molecule type" value="Transcribed_RNA"/>
</dbReference>
<dbReference type="AlphaFoldDB" id="A0A0A8Z040"/>
<evidence type="ECO:0000313" key="1">
    <source>
        <dbReference type="EMBL" id="JAD31048.1"/>
    </source>
</evidence>
<name>A0A0A8Z040_ARUDO</name>